<proteinExistence type="predicted"/>
<evidence type="ECO:0000313" key="1">
    <source>
        <dbReference type="EMBL" id="PZQ17376.1"/>
    </source>
</evidence>
<dbReference type="Proteomes" id="UP000249046">
    <property type="component" value="Unassembled WGS sequence"/>
</dbReference>
<dbReference type="InterPro" id="IPR011044">
    <property type="entry name" value="Quino_amine_DH_bsu"/>
</dbReference>
<dbReference type="Gene3D" id="2.80.10.50">
    <property type="match status" value="1"/>
</dbReference>
<name>A0A2W5KJT6_9GAMM</name>
<protein>
    <submittedName>
        <fullName evidence="1">Uncharacterized protein</fullName>
    </submittedName>
</protein>
<dbReference type="SUPFAM" id="SSF50969">
    <property type="entry name" value="YVTN repeat-like/Quinoprotein amine dehydrogenase"/>
    <property type="match status" value="1"/>
</dbReference>
<dbReference type="EMBL" id="QFPO01000004">
    <property type="protein sequence ID" value="PZQ17376.1"/>
    <property type="molecule type" value="Genomic_DNA"/>
</dbReference>
<evidence type="ECO:0000313" key="2">
    <source>
        <dbReference type="Proteomes" id="UP000249046"/>
    </source>
</evidence>
<gene>
    <name evidence="1" type="ORF">DI564_06090</name>
</gene>
<accession>A0A2W5KJT6</accession>
<comment type="caution">
    <text evidence="1">The sequence shown here is derived from an EMBL/GenBank/DDBJ whole genome shotgun (WGS) entry which is preliminary data.</text>
</comment>
<reference evidence="1 2" key="1">
    <citation type="submission" date="2017-08" db="EMBL/GenBank/DDBJ databases">
        <title>Infants hospitalized years apart are colonized by the same room-sourced microbial strains.</title>
        <authorList>
            <person name="Brooks B."/>
            <person name="Olm M.R."/>
            <person name="Firek B.A."/>
            <person name="Baker R."/>
            <person name="Thomas B.C."/>
            <person name="Morowitz M.J."/>
            <person name="Banfield J.F."/>
        </authorList>
    </citation>
    <scope>NUCLEOTIDE SEQUENCE [LARGE SCALE GENOMIC DNA]</scope>
    <source>
        <strain evidence="1">S2_005_003_R2_42</strain>
    </source>
</reference>
<sequence length="426" mass="43337">MLLIAMAAPAAAQTAWQPVWSSTWAAEGATSTHASVLRRADDGTLFVGIEPGRAGSQRAGVLRIESDGTIGWAHERPGAGAADDVLPIAGGRIALAGGGTAPFVRMIDAGSGDPAWDTAMSGATLTVLRSFATNQIARTPAGDLLLRAHDGDAFVVLRVDPDGQVLPPWRWASGLDEVWANSIVALADGGAIVTGRTFKPGGGFRTVRFAADGGIVYADAELGSFGSPLGMSWVAAAPDGGAWVVASPETPFGMPGAMAWRIAANGTRLWTRTLSDQSSGATTFSNGPAALGPGDDLWIATASTSPKALGLIRVDGATGATRWNSRSSLPSYADMLAVAPNGRSLLGGSAHVPGSGGRTYAVLAEFDADGVLCREHAAKDLYGFLSAVGAAEGWTVLGVGDAGITVQRYDADGACGDALFADGFDG</sequence>
<dbReference type="AlphaFoldDB" id="A0A2W5KJT6"/>
<organism evidence="1 2">
    <name type="scientific">Rhodanobacter denitrificans</name>
    <dbReference type="NCBI Taxonomy" id="666685"/>
    <lineage>
        <taxon>Bacteria</taxon>
        <taxon>Pseudomonadati</taxon>
        <taxon>Pseudomonadota</taxon>
        <taxon>Gammaproteobacteria</taxon>
        <taxon>Lysobacterales</taxon>
        <taxon>Rhodanobacteraceae</taxon>
        <taxon>Rhodanobacter</taxon>
    </lineage>
</organism>